<dbReference type="Gramene" id="KXG34781">
    <property type="protein sequence ID" value="KXG34781"/>
    <property type="gene ID" value="SORBI_3002G091100"/>
</dbReference>
<dbReference type="EMBL" id="CM000761">
    <property type="protein sequence ID" value="KXG34781.1"/>
    <property type="molecule type" value="Genomic_DNA"/>
</dbReference>
<sequence length="187" mass="19886">AISNRADPNTRRISSFGSRAVEEEDSQNRRTPTADAKGSPALSFLPTKPRPLPPSPSAARLPPHRVPSPTSLPRSAPPASFPTEHHCPPPSPSSSTSRSGSAALSLPRRALHASLPIERHHRPPSLAERRLPSSPPSTIARLPRRRRPRADLAASSASLPASPSSGPRPACLDVVVRGRKTPASRVQ</sequence>
<dbReference type="AlphaFoldDB" id="A0A1B6QA67"/>
<feature type="compositionally biased region" description="Basic residues" evidence="1">
    <location>
        <begin position="177"/>
        <end position="187"/>
    </location>
</feature>
<feature type="compositionally biased region" description="Polar residues" evidence="1">
    <location>
        <begin position="1"/>
        <end position="17"/>
    </location>
</feature>
<protein>
    <submittedName>
        <fullName evidence="2">Uncharacterized protein</fullName>
    </submittedName>
</protein>
<feature type="non-terminal residue" evidence="2">
    <location>
        <position position="1"/>
    </location>
</feature>
<reference evidence="3" key="2">
    <citation type="journal article" date="2018" name="Plant J.">
        <title>The Sorghum bicolor reference genome: improved assembly, gene annotations, a transcriptome atlas, and signatures of genome organization.</title>
        <authorList>
            <person name="McCormick R.F."/>
            <person name="Truong S.K."/>
            <person name="Sreedasyam A."/>
            <person name="Jenkins J."/>
            <person name="Shu S."/>
            <person name="Sims D."/>
            <person name="Kennedy M."/>
            <person name="Amirebrahimi M."/>
            <person name="Weers B.D."/>
            <person name="McKinley B."/>
            <person name="Mattison A."/>
            <person name="Morishige D.T."/>
            <person name="Grimwood J."/>
            <person name="Schmutz J."/>
            <person name="Mullet J.E."/>
        </authorList>
    </citation>
    <scope>NUCLEOTIDE SEQUENCE [LARGE SCALE GENOMIC DNA]</scope>
    <source>
        <strain evidence="3">cv. BTx623</strain>
    </source>
</reference>
<evidence type="ECO:0000256" key="1">
    <source>
        <dbReference type="SAM" id="MobiDB-lite"/>
    </source>
</evidence>
<feature type="non-terminal residue" evidence="2">
    <location>
        <position position="187"/>
    </location>
</feature>
<dbReference type="InParanoid" id="A0A1B6QA67"/>
<keyword evidence="3" id="KW-1185">Reference proteome</keyword>
<gene>
    <name evidence="2" type="ORF">SORBI_3002G091100</name>
</gene>
<reference evidence="2 3" key="1">
    <citation type="journal article" date="2009" name="Nature">
        <title>The Sorghum bicolor genome and the diversification of grasses.</title>
        <authorList>
            <person name="Paterson A.H."/>
            <person name="Bowers J.E."/>
            <person name="Bruggmann R."/>
            <person name="Dubchak I."/>
            <person name="Grimwood J."/>
            <person name="Gundlach H."/>
            <person name="Haberer G."/>
            <person name="Hellsten U."/>
            <person name="Mitros T."/>
            <person name="Poliakov A."/>
            <person name="Schmutz J."/>
            <person name="Spannagl M."/>
            <person name="Tang H."/>
            <person name="Wang X."/>
            <person name="Wicker T."/>
            <person name="Bharti A.K."/>
            <person name="Chapman J."/>
            <person name="Feltus F.A."/>
            <person name="Gowik U."/>
            <person name="Grigoriev I.V."/>
            <person name="Lyons E."/>
            <person name="Maher C.A."/>
            <person name="Martis M."/>
            <person name="Narechania A."/>
            <person name="Otillar R.P."/>
            <person name="Penning B.W."/>
            <person name="Salamov A.A."/>
            <person name="Wang Y."/>
            <person name="Zhang L."/>
            <person name="Carpita N.C."/>
            <person name="Freeling M."/>
            <person name="Gingle A.R."/>
            <person name="Hash C.T."/>
            <person name="Keller B."/>
            <person name="Klein P."/>
            <person name="Kresovich S."/>
            <person name="McCann M.C."/>
            <person name="Ming R."/>
            <person name="Peterson D.G."/>
            <person name="Mehboob-ur-Rahman"/>
            <person name="Ware D."/>
            <person name="Westhoff P."/>
            <person name="Mayer K.F."/>
            <person name="Messing J."/>
            <person name="Rokhsar D.S."/>
        </authorList>
    </citation>
    <scope>NUCLEOTIDE SEQUENCE [LARGE SCALE GENOMIC DNA]</scope>
    <source>
        <strain evidence="3">cv. BTx623</strain>
    </source>
</reference>
<evidence type="ECO:0000313" key="2">
    <source>
        <dbReference type="EMBL" id="KXG34781.1"/>
    </source>
</evidence>
<accession>A0A1B6QA67</accession>
<feature type="region of interest" description="Disordered" evidence="1">
    <location>
        <begin position="1"/>
        <end position="187"/>
    </location>
</feature>
<dbReference type="Proteomes" id="UP000000768">
    <property type="component" value="Chromosome 2"/>
</dbReference>
<proteinExistence type="predicted"/>
<organism evidence="2 3">
    <name type="scientific">Sorghum bicolor</name>
    <name type="common">Sorghum</name>
    <name type="synonym">Sorghum vulgare</name>
    <dbReference type="NCBI Taxonomy" id="4558"/>
    <lineage>
        <taxon>Eukaryota</taxon>
        <taxon>Viridiplantae</taxon>
        <taxon>Streptophyta</taxon>
        <taxon>Embryophyta</taxon>
        <taxon>Tracheophyta</taxon>
        <taxon>Spermatophyta</taxon>
        <taxon>Magnoliopsida</taxon>
        <taxon>Liliopsida</taxon>
        <taxon>Poales</taxon>
        <taxon>Poaceae</taxon>
        <taxon>PACMAD clade</taxon>
        <taxon>Panicoideae</taxon>
        <taxon>Andropogonodae</taxon>
        <taxon>Andropogoneae</taxon>
        <taxon>Sorghinae</taxon>
        <taxon>Sorghum</taxon>
    </lineage>
</organism>
<feature type="compositionally biased region" description="Low complexity" evidence="1">
    <location>
        <begin position="151"/>
        <end position="170"/>
    </location>
</feature>
<name>A0A1B6QA67_SORBI</name>
<evidence type="ECO:0000313" key="3">
    <source>
        <dbReference type="Proteomes" id="UP000000768"/>
    </source>
</evidence>